<feature type="region of interest" description="Disordered" evidence="1">
    <location>
        <begin position="1"/>
        <end position="43"/>
    </location>
</feature>
<dbReference type="Proteomes" id="UP000467841">
    <property type="component" value="Unassembled WGS sequence"/>
</dbReference>
<protein>
    <submittedName>
        <fullName evidence="2">Uncharacterized protein</fullName>
    </submittedName>
</protein>
<sequence length="100" mass="10927">MLSKPRVRTNSTNNLSKKTGVGGGRASEGNVYGERSEDARRRRRVTANRGFWDKARELVLAEGGAKETTMENGARMSGGDRASDGGERRRDLGFDRISPA</sequence>
<proteinExistence type="predicted"/>
<name>A0A6D2I9M9_9BRAS</name>
<organism evidence="2 3">
    <name type="scientific">Microthlaspi erraticum</name>
    <dbReference type="NCBI Taxonomy" id="1685480"/>
    <lineage>
        <taxon>Eukaryota</taxon>
        <taxon>Viridiplantae</taxon>
        <taxon>Streptophyta</taxon>
        <taxon>Embryophyta</taxon>
        <taxon>Tracheophyta</taxon>
        <taxon>Spermatophyta</taxon>
        <taxon>Magnoliopsida</taxon>
        <taxon>eudicotyledons</taxon>
        <taxon>Gunneridae</taxon>
        <taxon>Pentapetalae</taxon>
        <taxon>rosids</taxon>
        <taxon>malvids</taxon>
        <taxon>Brassicales</taxon>
        <taxon>Brassicaceae</taxon>
        <taxon>Coluteocarpeae</taxon>
        <taxon>Microthlaspi</taxon>
    </lineage>
</organism>
<evidence type="ECO:0000313" key="3">
    <source>
        <dbReference type="Proteomes" id="UP000467841"/>
    </source>
</evidence>
<evidence type="ECO:0000313" key="2">
    <source>
        <dbReference type="EMBL" id="CAA7026619.1"/>
    </source>
</evidence>
<feature type="compositionally biased region" description="Basic and acidic residues" evidence="1">
    <location>
        <begin position="81"/>
        <end position="94"/>
    </location>
</feature>
<accession>A0A6D2I9M9</accession>
<dbReference type="EMBL" id="CACVBM020001052">
    <property type="protein sequence ID" value="CAA7026619.1"/>
    <property type="molecule type" value="Genomic_DNA"/>
</dbReference>
<reference evidence="2" key="1">
    <citation type="submission" date="2020-01" db="EMBL/GenBank/DDBJ databases">
        <authorList>
            <person name="Mishra B."/>
        </authorList>
    </citation>
    <scope>NUCLEOTIDE SEQUENCE [LARGE SCALE GENOMIC DNA]</scope>
</reference>
<comment type="caution">
    <text evidence="2">The sequence shown here is derived from an EMBL/GenBank/DDBJ whole genome shotgun (WGS) entry which is preliminary data.</text>
</comment>
<feature type="compositionally biased region" description="Polar residues" evidence="1">
    <location>
        <begin position="8"/>
        <end position="17"/>
    </location>
</feature>
<feature type="region of interest" description="Disordered" evidence="1">
    <location>
        <begin position="63"/>
        <end position="100"/>
    </location>
</feature>
<dbReference type="AlphaFoldDB" id="A0A6D2I9M9"/>
<keyword evidence="3" id="KW-1185">Reference proteome</keyword>
<evidence type="ECO:0000256" key="1">
    <source>
        <dbReference type="SAM" id="MobiDB-lite"/>
    </source>
</evidence>
<gene>
    <name evidence="2" type="ORF">MERR_LOCUS13854</name>
</gene>